<protein>
    <submittedName>
        <fullName evidence="1">Uncharacterized protein</fullName>
    </submittedName>
</protein>
<organism evidence="1 2">
    <name type="scientific">Virgisporangium ochraceum</name>
    <dbReference type="NCBI Taxonomy" id="65505"/>
    <lineage>
        <taxon>Bacteria</taxon>
        <taxon>Bacillati</taxon>
        <taxon>Actinomycetota</taxon>
        <taxon>Actinomycetes</taxon>
        <taxon>Micromonosporales</taxon>
        <taxon>Micromonosporaceae</taxon>
        <taxon>Virgisporangium</taxon>
    </lineage>
</organism>
<sequence>MSAFIEFFVASDDRVAAAVQYRGPASAFPTVSGSFFYAEDAVLAWESSFTGRSVKELSAGGKPRMVAPWVNDGSGVFVLSDELTAHLLRAGRARLQALATEWSTAVVRDGDDLDVDEALRVVVGVTALARAAAESGQLVYCWAAD</sequence>
<evidence type="ECO:0000313" key="1">
    <source>
        <dbReference type="EMBL" id="GIJ75472.1"/>
    </source>
</evidence>
<reference evidence="1" key="1">
    <citation type="submission" date="2021-01" db="EMBL/GenBank/DDBJ databases">
        <title>Whole genome shotgun sequence of Virgisporangium ochraceum NBRC 16418.</title>
        <authorList>
            <person name="Komaki H."/>
            <person name="Tamura T."/>
        </authorList>
    </citation>
    <scope>NUCLEOTIDE SEQUENCE</scope>
    <source>
        <strain evidence="1">NBRC 16418</strain>
    </source>
</reference>
<comment type="caution">
    <text evidence="1">The sequence shown here is derived from an EMBL/GenBank/DDBJ whole genome shotgun (WGS) entry which is preliminary data.</text>
</comment>
<name>A0A8J4A6L4_9ACTN</name>
<dbReference type="RefSeq" id="WP_203935233.1">
    <property type="nucleotide sequence ID" value="NZ_BOPH01000160.1"/>
</dbReference>
<dbReference type="Proteomes" id="UP000635606">
    <property type="component" value="Unassembled WGS sequence"/>
</dbReference>
<dbReference type="AlphaFoldDB" id="A0A8J4A6L4"/>
<proteinExistence type="predicted"/>
<dbReference type="EMBL" id="BOPH01000160">
    <property type="protein sequence ID" value="GIJ75472.1"/>
    <property type="molecule type" value="Genomic_DNA"/>
</dbReference>
<keyword evidence="2" id="KW-1185">Reference proteome</keyword>
<accession>A0A8J4A6L4</accession>
<evidence type="ECO:0000313" key="2">
    <source>
        <dbReference type="Proteomes" id="UP000635606"/>
    </source>
</evidence>
<gene>
    <name evidence="1" type="ORF">Voc01_103890</name>
</gene>